<keyword evidence="2" id="KW-0997">Cell inner membrane</keyword>
<geneLocation type="plasmid" evidence="7 8">
    <name>pYZ3</name>
</geneLocation>
<evidence type="ECO:0000256" key="1">
    <source>
        <dbReference type="ARBA" id="ARBA00022448"/>
    </source>
</evidence>
<keyword evidence="4 7" id="KW-0067">ATP-binding</keyword>
<sequence>MMRQPILALDGVHKSHGRAAGTVQVLRDVSLDIRHGEVCAIVGSSGSGKSTLLSLMGLLDRPDSGRLRFEGEEVGAASADRLAALRNRRIGFVFQAFHLLPRLTALENVALPFLYRGVPPRVGRDRAAAMLWRVGLGDRLHHRPEEMSGGQRQRVAVARAVVGDPALLLADEPTGNLDSATARQIIDLFFALNADLGVTVALVTHDPAIAARCGRQLVMRDGRLDSAASGGVP</sequence>
<dbReference type="Gene3D" id="3.40.50.300">
    <property type="entry name" value="P-loop containing nucleotide triphosphate hydrolases"/>
    <property type="match status" value="1"/>
</dbReference>
<organism evidence="7 8">
    <name type="scientific">Azospirillum humicireducens</name>
    <dbReference type="NCBI Taxonomy" id="1226968"/>
    <lineage>
        <taxon>Bacteria</taxon>
        <taxon>Pseudomonadati</taxon>
        <taxon>Pseudomonadota</taxon>
        <taxon>Alphaproteobacteria</taxon>
        <taxon>Rhodospirillales</taxon>
        <taxon>Azospirillaceae</taxon>
        <taxon>Azospirillum</taxon>
    </lineage>
</organism>
<protein>
    <submittedName>
        <fullName evidence="7">Macrolide ABC transporter ATP-binding protein</fullName>
    </submittedName>
</protein>
<dbReference type="PROSITE" id="PS00211">
    <property type="entry name" value="ABC_TRANSPORTER_1"/>
    <property type="match status" value="1"/>
</dbReference>
<dbReference type="InterPro" id="IPR003439">
    <property type="entry name" value="ABC_transporter-like_ATP-bd"/>
</dbReference>
<dbReference type="SUPFAM" id="SSF52540">
    <property type="entry name" value="P-loop containing nucleoside triphosphate hydrolases"/>
    <property type="match status" value="1"/>
</dbReference>
<dbReference type="EMBL" id="CP028904">
    <property type="protein sequence ID" value="AWB07933.1"/>
    <property type="molecule type" value="Genomic_DNA"/>
</dbReference>
<evidence type="ECO:0000256" key="2">
    <source>
        <dbReference type="ARBA" id="ARBA00022519"/>
    </source>
</evidence>
<comment type="similarity">
    <text evidence="5">Belongs to the ABC transporter superfamily. Macrolide exporter (TC 3.A.1.122) family.</text>
</comment>
<dbReference type="GO" id="GO:0016887">
    <property type="term" value="F:ATP hydrolysis activity"/>
    <property type="evidence" value="ECO:0007669"/>
    <property type="project" value="InterPro"/>
</dbReference>
<evidence type="ECO:0000256" key="3">
    <source>
        <dbReference type="ARBA" id="ARBA00022741"/>
    </source>
</evidence>
<keyword evidence="7" id="KW-0614">Plasmid</keyword>
<dbReference type="GO" id="GO:0005524">
    <property type="term" value="F:ATP binding"/>
    <property type="evidence" value="ECO:0007669"/>
    <property type="project" value="UniProtKB-KW"/>
</dbReference>
<evidence type="ECO:0000313" key="7">
    <source>
        <dbReference type="EMBL" id="AWB07933.1"/>
    </source>
</evidence>
<reference evidence="7 8" key="1">
    <citation type="submission" date="2018-04" db="EMBL/GenBank/DDBJ databases">
        <title>Complete genome sequence of the nitrogen-fixing bacterium Azospirillum humicireducens type strain SgZ-5.</title>
        <authorList>
            <person name="Yu Z."/>
        </authorList>
    </citation>
    <scope>NUCLEOTIDE SEQUENCE [LARGE SCALE GENOMIC DNA]</scope>
    <source>
        <strain evidence="7 8">SgZ-5</strain>
        <plasmid evidence="7 8">pYZ3</plasmid>
    </source>
</reference>
<gene>
    <name evidence="7" type="ORF">A6A40_23080</name>
</gene>
<keyword evidence="3" id="KW-0547">Nucleotide-binding</keyword>
<evidence type="ECO:0000313" key="8">
    <source>
        <dbReference type="Proteomes" id="UP000077405"/>
    </source>
</evidence>
<dbReference type="RefSeq" id="WP_108548209.1">
    <property type="nucleotide sequence ID" value="NZ_CP028904.1"/>
</dbReference>
<dbReference type="InterPro" id="IPR003593">
    <property type="entry name" value="AAA+_ATPase"/>
</dbReference>
<dbReference type="CDD" id="cd03255">
    <property type="entry name" value="ABC_MJ0796_LolCDE_FtsE"/>
    <property type="match status" value="1"/>
</dbReference>
<name>A0A2R4VU20_9PROT</name>
<dbReference type="SMART" id="SM00382">
    <property type="entry name" value="AAA"/>
    <property type="match status" value="1"/>
</dbReference>
<evidence type="ECO:0000259" key="6">
    <source>
        <dbReference type="PROSITE" id="PS50893"/>
    </source>
</evidence>
<feature type="domain" description="ABC transporter" evidence="6">
    <location>
        <begin position="7"/>
        <end position="232"/>
    </location>
</feature>
<dbReference type="FunFam" id="3.40.50.300:FF:000032">
    <property type="entry name" value="Export ABC transporter ATP-binding protein"/>
    <property type="match status" value="1"/>
</dbReference>
<keyword evidence="1" id="KW-0813">Transport</keyword>
<evidence type="ECO:0000256" key="5">
    <source>
        <dbReference type="ARBA" id="ARBA00038388"/>
    </source>
</evidence>
<dbReference type="PROSITE" id="PS50893">
    <property type="entry name" value="ABC_TRANSPORTER_2"/>
    <property type="match status" value="1"/>
</dbReference>
<dbReference type="PANTHER" id="PTHR24220:SF86">
    <property type="entry name" value="ABC TRANSPORTER ABCH.1"/>
    <property type="match status" value="1"/>
</dbReference>
<dbReference type="InterPro" id="IPR017871">
    <property type="entry name" value="ABC_transporter-like_CS"/>
</dbReference>
<evidence type="ECO:0000256" key="4">
    <source>
        <dbReference type="ARBA" id="ARBA00022840"/>
    </source>
</evidence>
<dbReference type="InterPro" id="IPR017911">
    <property type="entry name" value="MacB-like_ATP-bd"/>
</dbReference>
<dbReference type="Pfam" id="PF00005">
    <property type="entry name" value="ABC_tran"/>
    <property type="match status" value="1"/>
</dbReference>
<dbReference type="PANTHER" id="PTHR24220">
    <property type="entry name" value="IMPORT ATP-BINDING PROTEIN"/>
    <property type="match status" value="1"/>
</dbReference>
<accession>A0A2R4VU20</accession>
<dbReference type="InterPro" id="IPR027417">
    <property type="entry name" value="P-loop_NTPase"/>
</dbReference>
<keyword evidence="8" id="KW-1185">Reference proteome</keyword>
<proteinExistence type="inferred from homology"/>
<dbReference type="GO" id="GO:0022857">
    <property type="term" value="F:transmembrane transporter activity"/>
    <property type="evidence" value="ECO:0007669"/>
    <property type="project" value="TreeGrafter"/>
</dbReference>
<dbReference type="InterPro" id="IPR015854">
    <property type="entry name" value="ABC_transpr_LolD-like"/>
</dbReference>
<keyword evidence="2" id="KW-0472">Membrane</keyword>
<dbReference type="GO" id="GO:0005886">
    <property type="term" value="C:plasma membrane"/>
    <property type="evidence" value="ECO:0007669"/>
    <property type="project" value="TreeGrafter"/>
</dbReference>
<dbReference type="AlphaFoldDB" id="A0A2R4VU20"/>
<dbReference type="KEGG" id="ahu:A6A40_23080"/>
<dbReference type="GO" id="GO:0098796">
    <property type="term" value="C:membrane protein complex"/>
    <property type="evidence" value="ECO:0007669"/>
    <property type="project" value="UniProtKB-ARBA"/>
</dbReference>
<keyword evidence="2" id="KW-1003">Cell membrane</keyword>
<dbReference type="OrthoDB" id="9802264at2"/>
<dbReference type="Proteomes" id="UP000077405">
    <property type="component" value="Plasmid pYZ3"/>
</dbReference>